<name>A0A8K1ZXG7_9CYAN</name>
<dbReference type="Gene3D" id="2.160.10.10">
    <property type="entry name" value="Hexapeptide repeat proteins"/>
    <property type="match status" value="1"/>
</dbReference>
<dbReference type="GO" id="GO:0103118">
    <property type="term" value="F:UDP-3-O-[(3R)-3-hydroxyacyl]-glucosamine N-acyltransferase activity"/>
    <property type="evidence" value="ECO:0007669"/>
    <property type="project" value="UniProtKB-EC"/>
</dbReference>
<dbReference type="HAMAP" id="MF_00523">
    <property type="entry name" value="LpxD"/>
    <property type="match status" value="1"/>
</dbReference>
<keyword evidence="4 7" id="KW-0677">Repeat</keyword>
<gene>
    <name evidence="7 10" type="primary">lpxD</name>
    <name evidence="10" type="ORF">GS597_02845</name>
</gene>
<dbReference type="EMBL" id="WVIC01000004">
    <property type="protein sequence ID" value="NCJ05467.1"/>
    <property type="molecule type" value="Genomic_DNA"/>
</dbReference>
<keyword evidence="2 7" id="KW-0441">Lipid A biosynthesis</keyword>
<dbReference type="PANTHER" id="PTHR43378">
    <property type="entry name" value="UDP-3-O-ACYLGLUCOSAMINE N-ACYLTRANSFERASE"/>
    <property type="match status" value="1"/>
</dbReference>
<dbReference type="Gene3D" id="3.40.1390.10">
    <property type="entry name" value="MurE/MurF, N-terminal domain"/>
    <property type="match status" value="1"/>
</dbReference>
<evidence type="ECO:0000259" key="9">
    <source>
        <dbReference type="Pfam" id="PF04613"/>
    </source>
</evidence>
<keyword evidence="6 7" id="KW-0012">Acyltransferase</keyword>
<comment type="similarity">
    <text evidence="7">Belongs to the transferase hexapeptide repeat family. LpxD subfamily.</text>
</comment>
<feature type="region of interest" description="Disordered" evidence="8">
    <location>
        <begin position="333"/>
        <end position="355"/>
    </location>
</feature>
<keyword evidence="5 7" id="KW-0443">Lipid metabolism</keyword>
<comment type="pathway">
    <text evidence="7">Bacterial outer membrane biogenesis; LPS lipid A biosynthesis.</text>
</comment>
<reference evidence="10" key="1">
    <citation type="submission" date="2019-12" db="EMBL/GenBank/DDBJ databases">
        <title>High-Quality draft genome sequences of three cyanobacteria isolated from the limestone walls of the Old Cathedral of Coimbra.</title>
        <authorList>
            <person name="Tiago I."/>
            <person name="Soares F."/>
            <person name="Portugal A."/>
        </authorList>
    </citation>
    <scope>NUCLEOTIDE SEQUENCE [LARGE SCALE GENOMIC DNA]</scope>
    <source>
        <strain evidence="10">C</strain>
    </source>
</reference>
<evidence type="ECO:0000256" key="2">
    <source>
        <dbReference type="ARBA" id="ARBA00022556"/>
    </source>
</evidence>
<dbReference type="GO" id="GO:0009245">
    <property type="term" value="P:lipid A biosynthetic process"/>
    <property type="evidence" value="ECO:0007669"/>
    <property type="project" value="UniProtKB-UniRule"/>
</dbReference>
<dbReference type="GO" id="GO:0016020">
    <property type="term" value="C:membrane"/>
    <property type="evidence" value="ECO:0007669"/>
    <property type="project" value="GOC"/>
</dbReference>
<organism evidence="10 11">
    <name type="scientific">Petrachloros mirabilis ULC683</name>
    <dbReference type="NCBI Taxonomy" id="2781853"/>
    <lineage>
        <taxon>Bacteria</taxon>
        <taxon>Bacillati</taxon>
        <taxon>Cyanobacteriota</taxon>
        <taxon>Cyanophyceae</taxon>
        <taxon>Synechococcales</taxon>
        <taxon>Petrachlorosaceae</taxon>
        <taxon>Petrachloros</taxon>
        <taxon>Petrachloros mirabilis</taxon>
    </lineage>
</organism>
<dbReference type="AlphaFoldDB" id="A0A8K1ZXG7"/>
<comment type="catalytic activity">
    <reaction evidence="7">
        <text>a UDP-3-O-[(3R)-3-hydroxyacyl]-alpha-D-glucosamine + a (3R)-hydroxyacyl-[ACP] = a UDP-2-N,3-O-bis[(3R)-3-hydroxyacyl]-alpha-D-glucosamine + holo-[ACP] + H(+)</text>
        <dbReference type="Rhea" id="RHEA:53836"/>
        <dbReference type="Rhea" id="RHEA-COMP:9685"/>
        <dbReference type="Rhea" id="RHEA-COMP:9945"/>
        <dbReference type="ChEBI" id="CHEBI:15378"/>
        <dbReference type="ChEBI" id="CHEBI:64479"/>
        <dbReference type="ChEBI" id="CHEBI:78827"/>
        <dbReference type="ChEBI" id="CHEBI:137740"/>
        <dbReference type="ChEBI" id="CHEBI:137748"/>
        <dbReference type="EC" id="2.3.1.191"/>
    </reaction>
</comment>
<dbReference type="NCBIfam" id="NF002060">
    <property type="entry name" value="PRK00892.1"/>
    <property type="match status" value="1"/>
</dbReference>
<evidence type="ECO:0000256" key="4">
    <source>
        <dbReference type="ARBA" id="ARBA00022737"/>
    </source>
</evidence>
<dbReference type="RefSeq" id="WP_161823948.1">
    <property type="nucleotide sequence ID" value="NZ_WVIC01000004.1"/>
</dbReference>
<evidence type="ECO:0000256" key="3">
    <source>
        <dbReference type="ARBA" id="ARBA00022679"/>
    </source>
</evidence>
<dbReference type="NCBIfam" id="TIGR01853">
    <property type="entry name" value="lipid_A_lpxD"/>
    <property type="match status" value="1"/>
</dbReference>
<dbReference type="GO" id="GO:0043886">
    <property type="term" value="F:structural constituent of carboxysome shell"/>
    <property type="evidence" value="ECO:0007669"/>
    <property type="project" value="UniProtKB-ARBA"/>
</dbReference>
<evidence type="ECO:0000256" key="1">
    <source>
        <dbReference type="ARBA" id="ARBA00022516"/>
    </source>
</evidence>
<comment type="caution">
    <text evidence="10">The sequence shown here is derived from an EMBL/GenBank/DDBJ whole genome shotgun (WGS) entry which is preliminary data.</text>
</comment>
<sequence length="355" mass="37661">MKFSQLMVELKIPLTQTSLTRPGAVDPELKGVAAIDCATANTLSFIEGKRYRSWITTTHASALILPEDPGFLAAATARNLAWVATPQPRWQFAQALQQFYQPWCPSPGIHPTAILEPTVQLGQGVSIGAHVIIHGPTVVGDQVCIHANSVIYPGVVLGDRTLLHANCVIHERTEIGQDCVIHSGAVLGAEGFGFVRTAEGWHKMPQSGRTVLEDQVEVGCNTCIDRPAVGETRIGRGTKIDNLVQVGHGCQIHSHCALAGQVGLAGRVTLESGVILAGQVGVADQVTVGAGALATARAGITQNIGEGEVVSGFPAMPSRLWLKATAILRRLPHRHHASQNSPMNARVSSNRGISK</sequence>
<evidence type="ECO:0000313" key="10">
    <source>
        <dbReference type="EMBL" id="NCJ05467.1"/>
    </source>
</evidence>
<protein>
    <recommendedName>
        <fullName evidence="7">UDP-3-O-acylglucosamine N-acyltransferase</fullName>
        <ecNumber evidence="7">2.3.1.191</ecNumber>
    </recommendedName>
</protein>
<dbReference type="GO" id="GO:0031470">
    <property type="term" value="C:carboxysome"/>
    <property type="evidence" value="ECO:0007669"/>
    <property type="project" value="UniProtKB-ARBA"/>
</dbReference>
<dbReference type="UniPathway" id="UPA00973"/>
<dbReference type="InterPro" id="IPR007691">
    <property type="entry name" value="LpxD"/>
</dbReference>
<evidence type="ECO:0000313" key="11">
    <source>
        <dbReference type="Proteomes" id="UP000607397"/>
    </source>
</evidence>
<accession>A0A8K1ZXG7</accession>
<dbReference type="InterPro" id="IPR020573">
    <property type="entry name" value="UDP_GlcNAc_AcTrfase_non-rep"/>
</dbReference>
<proteinExistence type="inferred from homology"/>
<dbReference type="Pfam" id="PF00132">
    <property type="entry name" value="Hexapep"/>
    <property type="match status" value="1"/>
</dbReference>
<keyword evidence="11" id="KW-1185">Reference proteome</keyword>
<evidence type="ECO:0000256" key="8">
    <source>
        <dbReference type="SAM" id="MobiDB-lite"/>
    </source>
</evidence>
<dbReference type="EC" id="2.3.1.191" evidence="7"/>
<dbReference type="CDD" id="cd03352">
    <property type="entry name" value="LbH_LpxD"/>
    <property type="match status" value="1"/>
</dbReference>
<dbReference type="InterPro" id="IPR001451">
    <property type="entry name" value="Hexapep"/>
</dbReference>
<dbReference type="PANTHER" id="PTHR43378:SF2">
    <property type="entry name" value="UDP-3-O-ACYLGLUCOSAMINE N-ACYLTRANSFERASE 1, MITOCHONDRIAL-RELATED"/>
    <property type="match status" value="1"/>
</dbReference>
<feature type="compositionally biased region" description="Polar residues" evidence="8">
    <location>
        <begin position="338"/>
        <end position="355"/>
    </location>
</feature>
<dbReference type="Pfam" id="PF04613">
    <property type="entry name" value="LpxD"/>
    <property type="match status" value="1"/>
</dbReference>
<dbReference type="SUPFAM" id="SSF51161">
    <property type="entry name" value="Trimeric LpxA-like enzymes"/>
    <property type="match status" value="1"/>
</dbReference>
<evidence type="ECO:0000256" key="5">
    <source>
        <dbReference type="ARBA" id="ARBA00023098"/>
    </source>
</evidence>
<evidence type="ECO:0000256" key="7">
    <source>
        <dbReference type="HAMAP-Rule" id="MF_00523"/>
    </source>
</evidence>
<dbReference type="GO" id="GO:0016410">
    <property type="term" value="F:N-acyltransferase activity"/>
    <property type="evidence" value="ECO:0007669"/>
    <property type="project" value="InterPro"/>
</dbReference>
<evidence type="ECO:0000256" key="6">
    <source>
        <dbReference type="ARBA" id="ARBA00023315"/>
    </source>
</evidence>
<comment type="subunit">
    <text evidence="7">Homotrimer.</text>
</comment>
<feature type="domain" description="UDP-3-O-[3-hydroxymyristoyl] glucosamine N-acyltransferase non-repeat region" evidence="9">
    <location>
        <begin position="26"/>
        <end position="97"/>
    </location>
</feature>
<feature type="active site" description="Proton acceptor" evidence="7">
    <location>
        <position position="248"/>
    </location>
</feature>
<keyword evidence="3 7" id="KW-0808">Transferase</keyword>
<comment type="function">
    <text evidence="7">Catalyzes the N-acylation of UDP-3-O-acylglucosamine using 3-hydroxyacyl-ACP as the acyl donor. Is involved in the biosynthesis of lipid A, a phosphorylated glycolipid that anchors the lipopolysaccharide to the outer membrane of the cell.</text>
</comment>
<dbReference type="InterPro" id="IPR011004">
    <property type="entry name" value="Trimer_LpxA-like_sf"/>
</dbReference>
<keyword evidence="1 7" id="KW-0444">Lipid biosynthesis</keyword>
<dbReference type="Proteomes" id="UP000607397">
    <property type="component" value="Unassembled WGS sequence"/>
</dbReference>